<keyword evidence="1" id="KW-0723">Serine/threonine-protein kinase</keyword>
<feature type="domain" description="Protein kinase" evidence="14">
    <location>
        <begin position="113"/>
        <end position="373"/>
    </location>
</feature>
<comment type="catalytic activity">
    <reaction evidence="11">
        <text>L-threonyl-[protein] + ATP = O-phospho-L-threonyl-[protein] + ADP + H(+)</text>
        <dbReference type="Rhea" id="RHEA:46608"/>
        <dbReference type="Rhea" id="RHEA-COMP:11060"/>
        <dbReference type="Rhea" id="RHEA-COMP:11605"/>
        <dbReference type="ChEBI" id="CHEBI:15378"/>
        <dbReference type="ChEBI" id="CHEBI:30013"/>
        <dbReference type="ChEBI" id="CHEBI:30616"/>
        <dbReference type="ChEBI" id="CHEBI:61977"/>
        <dbReference type="ChEBI" id="CHEBI:456216"/>
        <dbReference type="EC" id="2.7.12.2"/>
    </reaction>
</comment>
<evidence type="ECO:0000259" key="14">
    <source>
        <dbReference type="PROSITE" id="PS50011"/>
    </source>
</evidence>
<dbReference type="Gene3D" id="1.10.510.10">
    <property type="entry name" value="Transferase(Phosphotransferase) domain 1"/>
    <property type="match status" value="1"/>
</dbReference>
<comment type="caution">
    <text evidence="15">The sequence shown here is derived from an EMBL/GenBank/DDBJ whole genome shotgun (WGS) entry which is preliminary data.</text>
</comment>
<feature type="compositionally biased region" description="Basic and acidic residues" evidence="13">
    <location>
        <begin position="597"/>
        <end position="606"/>
    </location>
</feature>
<dbReference type="PROSITE" id="PS50011">
    <property type="entry name" value="PROTEIN_KINASE_DOM"/>
    <property type="match status" value="1"/>
</dbReference>
<gene>
    <name evidence="15" type="ORF">RUM44_013495</name>
</gene>
<dbReference type="InterPro" id="IPR011009">
    <property type="entry name" value="Kinase-like_dom_sf"/>
</dbReference>
<evidence type="ECO:0000256" key="10">
    <source>
        <dbReference type="ARBA" id="ARBA00049014"/>
    </source>
</evidence>
<evidence type="ECO:0000256" key="3">
    <source>
        <dbReference type="ARBA" id="ARBA00022679"/>
    </source>
</evidence>
<keyword evidence="2" id="KW-0597">Phosphoprotein</keyword>
<evidence type="ECO:0000256" key="1">
    <source>
        <dbReference type="ARBA" id="ARBA00022527"/>
    </source>
</evidence>
<evidence type="ECO:0000256" key="13">
    <source>
        <dbReference type="SAM" id="MobiDB-lite"/>
    </source>
</evidence>
<dbReference type="CDD" id="cd06618">
    <property type="entry name" value="PKc_MKK7"/>
    <property type="match status" value="1"/>
</dbReference>
<feature type="region of interest" description="Disordered" evidence="13">
    <location>
        <begin position="480"/>
        <end position="532"/>
    </location>
</feature>
<keyword evidence="3" id="KW-0808">Transferase</keyword>
<feature type="region of interest" description="Disordered" evidence="13">
    <location>
        <begin position="431"/>
        <end position="467"/>
    </location>
</feature>
<accession>A0ABR1BIL5</accession>
<feature type="region of interest" description="Disordered" evidence="13">
    <location>
        <begin position="25"/>
        <end position="64"/>
    </location>
</feature>
<dbReference type="PANTHER" id="PTHR47238">
    <property type="entry name" value="MITOGEN-ACTIVATED PROTEIN KINASE KINASE 5"/>
    <property type="match status" value="1"/>
</dbReference>
<name>A0ABR1BIL5_POLSC</name>
<dbReference type="Proteomes" id="UP001359485">
    <property type="component" value="Unassembled WGS sequence"/>
</dbReference>
<evidence type="ECO:0000256" key="5">
    <source>
        <dbReference type="ARBA" id="ARBA00022777"/>
    </source>
</evidence>
<feature type="compositionally biased region" description="Basic residues" evidence="13">
    <location>
        <begin position="706"/>
        <end position="717"/>
    </location>
</feature>
<dbReference type="Gene3D" id="3.30.200.20">
    <property type="entry name" value="Phosphorylase Kinase, domain 1"/>
    <property type="match status" value="1"/>
</dbReference>
<dbReference type="Pfam" id="PF00069">
    <property type="entry name" value="Pkinase"/>
    <property type="match status" value="1"/>
</dbReference>
<dbReference type="InterPro" id="IPR052468">
    <property type="entry name" value="Dual_spec_MAPK_kinase"/>
</dbReference>
<feature type="compositionally biased region" description="Basic and acidic residues" evidence="13">
    <location>
        <begin position="434"/>
        <end position="464"/>
    </location>
</feature>
<evidence type="ECO:0000256" key="9">
    <source>
        <dbReference type="ARBA" id="ARBA00038999"/>
    </source>
</evidence>
<dbReference type="SUPFAM" id="SSF56112">
    <property type="entry name" value="Protein kinase-like (PK-like)"/>
    <property type="match status" value="1"/>
</dbReference>
<comment type="similarity">
    <text evidence="8">Belongs to the protein kinase superfamily. STE Ser/Thr protein kinase family. MAP kinase kinase subfamily.</text>
</comment>
<protein>
    <recommendedName>
        <fullName evidence="9">mitogen-activated protein kinase kinase</fullName>
        <ecNumber evidence="9">2.7.12.2</ecNumber>
    </recommendedName>
</protein>
<keyword evidence="4" id="KW-0547">Nucleotide-binding</keyword>
<evidence type="ECO:0000256" key="4">
    <source>
        <dbReference type="ARBA" id="ARBA00022741"/>
    </source>
</evidence>
<dbReference type="InterPro" id="IPR008271">
    <property type="entry name" value="Ser/Thr_kinase_AS"/>
</dbReference>
<dbReference type="EMBL" id="JAWJWF010000001">
    <property type="protein sequence ID" value="KAK6641780.1"/>
    <property type="molecule type" value="Genomic_DNA"/>
</dbReference>
<dbReference type="InterPro" id="IPR000719">
    <property type="entry name" value="Prot_kinase_dom"/>
</dbReference>
<keyword evidence="6" id="KW-0067">ATP-binding</keyword>
<reference evidence="15 16" key="1">
    <citation type="submission" date="2023-09" db="EMBL/GenBank/DDBJ databases">
        <title>Genomes of two closely related lineages of the louse Polyplax serrata with different host specificities.</title>
        <authorList>
            <person name="Martinu J."/>
            <person name="Tarabai H."/>
            <person name="Stefka J."/>
            <person name="Hypsa V."/>
        </authorList>
    </citation>
    <scope>NUCLEOTIDE SEQUENCE [LARGE SCALE GENOMIC DNA]</scope>
    <source>
        <strain evidence="15">98ZLc_SE</strain>
    </source>
</reference>
<keyword evidence="16" id="KW-1185">Reference proteome</keyword>
<keyword evidence="5" id="KW-0418">Kinase</keyword>
<feature type="region of interest" description="Disordered" evidence="13">
    <location>
        <begin position="595"/>
        <end position="718"/>
    </location>
</feature>
<evidence type="ECO:0000256" key="11">
    <source>
        <dbReference type="ARBA" id="ARBA00049299"/>
    </source>
</evidence>
<sequence length="732" mass="83303">MSKPSSYLADKIDALENKFKVENEKDKDKISREFNGGLDAPRAGSGRRPKHLTELSGTPATRTPKKLLDLPVFPIQQRESNAGEIDRKMQDIMKLTGILEINGKKYETDIKDLDHCGDLGNGTCGHVVKMLHRPSQTVIAVKQMRRSGNSEENKRIVMDLDVVLKSHDCPYIVQCLGCFITESDVWICMELMATCFDKLLKRLRISIPEDILGKVTYATVKALDYLKEKHGVIHRDVKPSNILLDERGNVKLCDFGISGRLVDSKPQTTSAGCAAYLAPERIAPQNPNKPDYDIRADVWSLGITLIELATGEFPYKYCKSDFEVLAEVVDGEPPKLPQDRNFSPEFISFVNWCLTKNYKERPKYRKLLDHPFMKMAEHSKADVADWFAKTVPVTDMNLTGNSPVRRFTPPITSSSSSSSCSARRHVPNFIRWGSENHRSDSSRDSHVEREKIPEPKLISHDISERSTVSAITRRLESSRNAHMYGQLRQNDTYESKKRFPCPEPPPYISGGPTFQRIWHQPKPPTYTHHHFHSYPTNQVLNHHPLENKSESYQSPIREAFYSNPQSSPHSQLSKNSDYNYVDCKKRFSSYLKFHLGGGKEEPKKSSELPSFHRSSRQPSPGPVGHLRLSHSSQSPEPPPRLNRFPSQGQECGSPLPLKRGFLDHSPIRRGLVEGSPSLSRRYISPSPPQPPPRRLSECNSVPGSPQHRRVEHYRARFHYTPEPQRRLFRPEL</sequence>
<evidence type="ECO:0000256" key="6">
    <source>
        <dbReference type="ARBA" id="ARBA00022840"/>
    </source>
</evidence>
<comment type="catalytic activity">
    <reaction evidence="10">
        <text>L-seryl-[protein] + ATP = O-phospho-L-seryl-[protein] + ADP + H(+)</text>
        <dbReference type="Rhea" id="RHEA:17989"/>
        <dbReference type="Rhea" id="RHEA-COMP:9863"/>
        <dbReference type="Rhea" id="RHEA-COMP:11604"/>
        <dbReference type="ChEBI" id="CHEBI:15378"/>
        <dbReference type="ChEBI" id="CHEBI:29999"/>
        <dbReference type="ChEBI" id="CHEBI:30616"/>
        <dbReference type="ChEBI" id="CHEBI:83421"/>
        <dbReference type="ChEBI" id="CHEBI:456216"/>
        <dbReference type="EC" id="2.7.12.2"/>
    </reaction>
</comment>
<organism evidence="15 16">
    <name type="scientific">Polyplax serrata</name>
    <name type="common">Common mouse louse</name>
    <dbReference type="NCBI Taxonomy" id="468196"/>
    <lineage>
        <taxon>Eukaryota</taxon>
        <taxon>Metazoa</taxon>
        <taxon>Ecdysozoa</taxon>
        <taxon>Arthropoda</taxon>
        <taxon>Hexapoda</taxon>
        <taxon>Insecta</taxon>
        <taxon>Pterygota</taxon>
        <taxon>Neoptera</taxon>
        <taxon>Paraneoptera</taxon>
        <taxon>Psocodea</taxon>
        <taxon>Troctomorpha</taxon>
        <taxon>Phthiraptera</taxon>
        <taxon>Anoplura</taxon>
        <taxon>Polyplacidae</taxon>
        <taxon>Polyplax</taxon>
    </lineage>
</organism>
<keyword evidence="7" id="KW-0829">Tyrosine-protein kinase</keyword>
<comment type="catalytic activity">
    <reaction evidence="12">
        <text>L-tyrosyl-[protein] + ATP = O-phospho-L-tyrosyl-[protein] + ADP + H(+)</text>
        <dbReference type="Rhea" id="RHEA:10596"/>
        <dbReference type="Rhea" id="RHEA-COMP:10136"/>
        <dbReference type="Rhea" id="RHEA-COMP:20101"/>
        <dbReference type="ChEBI" id="CHEBI:15378"/>
        <dbReference type="ChEBI" id="CHEBI:30616"/>
        <dbReference type="ChEBI" id="CHEBI:46858"/>
        <dbReference type="ChEBI" id="CHEBI:61978"/>
        <dbReference type="ChEBI" id="CHEBI:456216"/>
        <dbReference type="EC" id="2.7.12.2"/>
    </reaction>
</comment>
<dbReference type="PANTHER" id="PTHR47238:SF2">
    <property type="entry name" value="DUAL SPECIFICITY MITOGEN-ACTIVATED PROTEIN KINASE KINASE HEMIPTEROUS"/>
    <property type="match status" value="1"/>
</dbReference>
<proteinExistence type="inferred from homology"/>
<evidence type="ECO:0000313" key="16">
    <source>
        <dbReference type="Proteomes" id="UP001359485"/>
    </source>
</evidence>
<dbReference type="EC" id="2.7.12.2" evidence="9"/>
<dbReference type="PROSITE" id="PS00108">
    <property type="entry name" value="PROTEIN_KINASE_ST"/>
    <property type="match status" value="1"/>
</dbReference>
<evidence type="ECO:0000256" key="7">
    <source>
        <dbReference type="ARBA" id="ARBA00023137"/>
    </source>
</evidence>
<evidence type="ECO:0000256" key="12">
    <source>
        <dbReference type="ARBA" id="ARBA00051693"/>
    </source>
</evidence>
<evidence type="ECO:0000313" key="15">
    <source>
        <dbReference type="EMBL" id="KAK6641780.1"/>
    </source>
</evidence>
<evidence type="ECO:0000256" key="8">
    <source>
        <dbReference type="ARBA" id="ARBA00038035"/>
    </source>
</evidence>
<evidence type="ECO:0000256" key="2">
    <source>
        <dbReference type="ARBA" id="ARBA00022553"/>
    </source>
</evidence>
<dbReference type="SMART" id="SM00220">
    <property type="entry name" value="S_TKc"/>
    <property type="match status" value="1"/>
</dbReference>